<organism evidence="1 2">
    <name type="scientific">Chitinophaga defluvii</name>
    <dbReference type="NCBI Taxonomy" id="3163343"/>
    <lineage>
        <taxon>Bacteria</taxon>
        <taxon>Pseudomonadati</taxon>
        <taxon>Bacteroidota</taxon>
        <taxon>Chitinophagia</taxon>
        <taxon>Chitinophagales</taxon>
        <taxon>Chitinophagaceae</taxon>
        <taxon>Chitinophaga</taxon>
    </lineage>
</organism>
<evidence type="ECO:0000313" key="1">
    <source>
        <dbReference type="EMBL" id="MET6997017.1"/>
    </source>
</evidence>
<dbReference type="EMBL" id="JBEXAC010000001">
    <property type="protein sequence ID" value="MET6997017.1"/>
    <property type="molecule type" value="Genomic_DNA"/>
</dbReference>
<dbReference type="Proteomes" id="UP001549749">
    <property type="component" value="Unassembled WGS sequence"/>
</dbReference>
<sequence length="543" mass="60669">MKKCLIIITGLMGMLAACQKSAFRESELLGRRDALESAEPNLLLSSVIQKSAFLYQDKGGFGAKTLAVTVQYMQGNRDADDNTYLKFKLPKEELYEYTNVIRLVNAAVADVKKKELKTHEGVFRIFQSLLWAAVTDLYGDIFYTEGLRGQEGILFPKFDEQKDIYPALIQNLKDAAQLIADGKEPLDKAYDVMYGGDKAKWVKLANSLRLRLLVRESSKVANAAEIQEVAALPLLGDVSDNAAIPYIDGDKSMASPMGAANLDPTGNYLIFRPSKTLIDTLKALNDERLKVWAAPLEKPWTNKMDSLAIDGGKRSITVKGFTYNYQWEYIDRTNPKISAVATFIKDSLTTYAGYPAGSSVDVLSSNGSYDFVDTRGNYKISAFSKLFNQNAHPLIRATIMQADEVQFLLAEAAVKGWIPADAGALYKKGVELALKRWGEPLPANYFDNPVAAFPTVKAKQLAIIGLQKWLGLFMMGVESYADYRRTRMPYMESNGVLNPTINPFPIRYRYPETEFKNNSANYQTAIGKLDRGDTEFSKMWLMQ</sequence>
<gene>
    <name evidence="1" type="ORF">ABR189_06540</name>
</gene>
<comment type="caution">
    <text evidence="1">The sequence shown here is derived from an EMBL/GenBank/DDBJ whole genome shotgun (WGS) entry which is preliminary data.</text>
</comment>
<dbReference type="RefSeq" id="WP_354659658.1">
    <property type="nucleotide sequence ID" value="NZ_JBEXAC010000001.1"/>
</dbReference>
<dbReference type="Pfam" id="PF12771">
    <property type="entry name" value="SusD-like_2"/>
    <property type="match status" value="1"/>
</dbReference>
<name>A0ABV2T1X4_9BACT</name>
<evidence type="ECO:0000313" key="2">
    <source>
        <dbReference type="Proteomes" id="UP001549749"/>
    </source>
</evidence>
<proteinExistence type="predicted"/>
<dbReference type="Gene3D" id="1.25.40.390">
    <property type="match status" value="2"/>
</dbReference>
<keyword evidence="1" id="KW-0449">Lipoprotein</keyword>
<reference evidence="1 2" key="1">
    <citation type="submission" date="2024-06" db="EMBL/GenBank/DDBJ databases">
        <title>Chitinophaga defluvii sp. nov., isolated from municipal sewage.</title>
        <authorList>
            <person name="Zhang L."/>
        </authorList>
    </citation>
    <scope>NUCLEOTIDE SEQUENCE [LARGE SCALE GENOMIC DNA]</scope>
    <source>
        <strain evidence="1 2">H8</strain>
    </source>
</reference>
<dbReference type="PROSITE" id="PS51257">
    <property type="entry name" value="PROKAR_LIPOPROTEIN"/>
    <property type="match status" value="1"/>
</dbReference>
<dbReference type="InterPro" id="IPR041662">
    <property type="entry name" value="SusD-like_2"/>
</dbReference>
<dbReference type="SUPFAM" id="SSF48452">
    <property type="entry name" value="TPR-like"/>
    <property type="match status" value="1"/>
</dbReference>
<accession>A0ABV2T1X4</accession>
<protein>
    <submittedName>
        <fullName evidence="1">SusD/RagB family nutrient-binding outer membrane lipoprotein</fullName>
    </submittedName>
</protein>
<keyword evidence="2" id="KW-1185">Reference proteome</keyword>
<dbReference type="InterPro" id="IPR011990">
    <property type="entry name" value="TPR-like_helical_dom_sf"/>
</dbReference>